<dbReference type="EMBL" id="AUZZ01009586">
    <property type="protein sequence ID" value="EQD33257.1"/>
    <property type="molecule type" value="Genomic_DNA"/>
</dbReference>
<organism evidence="2">
    <name type="scientific">mine drainage metagenome</name>
    <dbReference type="NCBI Taxonomy" id="410659"/>
    <lineage>
        <taxon>unclassified sequences</taxon>
        <taxon>metagenomes</taxon>
        <taxon>ecological metagenomes</taxon>
    </lineage>
</organism>
<dbReference type="CDD" id="cd04301">
    <property type="entry name" value="NAT_SF"/>
    <property type="match status" value="1"/>
</dbReference>
<name>T0YMV1_9ZZZZ</name>
<dbReference type="PROSITE" id="PS51186">
    <property type="entry name" value="GNAT"/>
    <property type="match status" value="1"/>
</dbReference>
<dbReference type="Pfam" id="PF13673">
    <property type="entry name" value="Acetyltransf_10"/>
    <property type="match status" value="1"/>
</dbReference>
<feature type="domain" description="N-acetyltransferase" evidence="1">
    <location>
        <begin position="1"/>
        <end position="121"/>
    </location>
</feature>
<dbReference type="InterPro" id="IPR000182">
    <property type="entry name" value="GNAT_dom"/>
</dbReference>
<dbReference type="GO" id="GO:0016747">
    <property type="term" value="F:acyltransferase activity, transferring groups other than amino-acyl groups"/>
    <property type="evidence" value="ECO:0007669"/>
    <property type="project" value="InterPro"/>
</dbReference>
<keyword evidence="2" id="KW-0808">Transferase</keyword>
<evidence type="ECO:0000259" key="1">
    <source>
        <dbReference type="PROSITE" id="PS51186"/>
    </source>
</evidence>
<comment type="caution">
    <text evidence="2">The sequence shown here is derived from an EMBL/GenBank/DDBJ whole genome shotgun (WGS) entry which is preliminary data.</text>
</comment>
<dbReference type="AlphaFoldDB" id="T0YMV1"/>
<protein>
    <submittedName>
        <fullName evidence="2">GCN5-related N-acetyltransferase</fullName>
    </submittedName>
</protein>
<gene>
    <name evidence="2" type="ORF">B2A_13249</name>
</gene>
<evidence type="ECO:0000313" key="2">
    <source>
        <dbReference type="EMBL" id="EQD33257.1"/>
    </source>
</evidence>
<reference evidence="2" key="1">
    <citation type="submission" date="2013-08" db="EMBL/GenBank/DDBJ databases">
        <authorList>
            <person name="Mendez C."/>
            <person name="Richter M."/>
            <person name="Ferrer M."/>
            <person name="Sanchez J."/>
        </authorList>
    </citation>
    <scope>NUCLEOTIDE SEQUENCE</scope>
</reference>
<dbReference type="Gene3D" id="3.40.630.30">
    <property type="match status" value="1"/>
</dbReference>
<proteinExistence type="predicted"/>
<dbReference type="InterPro" id="IPR016181">
    <property type="entry name" value="Acyl_CoA_acyltransferase"/>
</dbReference>
<accession>T0YMV1</accession>
<sequence length="121" mass="13491">KKARLQERLAHLLRSHPARLSVYAAYMDGEPVSTARVHCSERSAFASLWGGATVPDYRGRGLYTALLAVRLQEAKRRGARFLTIDAGPMSRPIVEKYGFRLLTFAQAHVRENGSRSQPQAP</sequence>
<dbReference type="SUPFAM" id="SSF55729">
    <property type="entry name" value="Acyl-CoA N-acyltransferases (Nat)"/>
    <property type="match status" value="1"/>
</dbReference>
<reference evidence="2" key="2">
    <citation type="journal article" date="2014" name="ISME J.">
        <title>Microbial stratification in low pH oxic and suboxic macroscopic growths along an acid mine drainage.</title>
        <authorList>
            <person name="Mendez-Garcia C."/>
            <person name="Mesa V."/>
            <person name="Sprenger R.R."/>
            <person name="Richter M."/>
            <person name="Diez M.S."/>
            <person name="Solano J."/>
            <person name="Bargiela R."/>
            <person name="Golyshina O.V."/>
            <person name="Manteca A."/>
            <person name="Ramos J.L."/>
            <person name="Gallego J.R."/>
            <person name="Llorente I."/>
            <person name="Martins Dos Santos V.A."/>
            <person name="Jensen O.N."/>
            <person name="Pelaez A.I."/>
            <person name="Sanchez J."/>
            <person name="Ferrer M."/>
        </authorList>
    </citation>
    <scope>NUCLEOTIDE SEQUENCE</scope>
</reference>
<feature type="non-terminal residue" evidence="2">
    <location>
        <position position="1"/>
    </location>
</feature>